<feature type="domain" description="Card1 endonuclease" evidence="1">
    <location>
        <begin position="264"/>
        <end position="359"/>
    </location>
</feature>
<dbReference type="EMBL" id="DVIR01000033">
    <property type="protein sequence ID" value="HIS24465.1"/>
    <property type="molecule type" value="Genomic_DNA"/>
</dbReference>
<proteinExistence type="predicted"/>
<dbReference type="Gene3D" id="3.40.50.10770">
    <property type="entry name" value="Hypothetical protein VC1899 like domain (Restriction endonuclease-like)"/>
    <property type="match status" value="1"/>
</dbReference>
<evidence type="ECO:0000259" key="1">
    <source>
        <dbReference type="Pfam" id="PF09002"/>
    </source>
</evidence>
<comment type="caution">
    <text evidence="2">The sequence shown here is derived from an EMBL/GenBank/DDBJ whole genome shotgun (WGS) entry which is preliminary data.</text>
</comment>
<dbReference type="InterPro" id="IPR015093">
    <property type="entry name" value="Card1_endonucl_dom"/>
</dbReference>
<dbReference type="InterPro" id="IPR011856">
    <property type="entry name" value="tRNA_endonuc-like_dom_sf"/>
</dbReference>
<dbReference type="Gene3D" id="3.40.1350.10">
    <property type="match status" value="1"/>
</dbReference>
<dbReference type="Pfam" id="PF09002">
    <property type="entry name" value="Card1_endonuc"/>
    <property type="match status" value="1"/>
</dbReference>
<reference evidence="2" key="1">
    <citation type="submission" date="2020-10" db="EMBL/GenBank/DDBJ databases">
        <authorList>
            <person name="Gilroy R."/>
        </authorList>
    </citation>
    <scope>NUCLEOTIDE SEQUENCE</scope>
    <source>
        <strain evidence="2">CHK157-1446</strain>
    </source>
</reference>
<dbReference type="InterPro" id="IPR011335">
    <property type="entry name" value="Restrct_endonuc-II-like"/>
</dbReference>
<name>A0A9D1JI80_9FIRM</name>
<sequence>MRTIIELYDERPVENILSTEVFRPERTIILCDREIYQNKSLQSKMRRFLRHRGIESKLVFLQTEIYDTERILAKLNAVIKRYPDCVLDITGGTDAALFAGGLICAKTNLPAFTYSRKRNRFFNIHNAAFADGLECHVQYSVEDCILAAGGAMRTGRVDNSLLYKYAEHFDEFFSIYLKYKSSWTKTIGFIQRASAAGKDEPISLSVRSAYEVKGERGSLIPAPEDALREFERIGFIKHLSIKRGKSVSFRFKDVQTRAWLRDVGSVLELYIYKQCLDCGVFQDVRTSVIVDWEGDLRRENVTNEIDVMASRATIPIFISCKTCAITTEALNELAVLRDRFGGKFAKAVAVTSQRCRSITSHRAS</sequence>
<feature type="non-terminal residue" evidence="2">
    <location>
        <position position="364"/>
    </location>
</feature>
<dbReference type="Proteomes" id="UP000823982">
    <property type="component" value="Unassembled WGS sequence"/>
</dbReference>
<accession>A0A9D1JI80</accession>
<reference evidence="2" key="2">
    <citation type="journal article" date="2021" name="PeerJ">
        <title>Extensive microbial diversity within the chicken gut microbiome revealed by metagenomics and culture.</title>
        <authorList>
            <person name="Gilroy R."/>
            <person name="Ravi A."/>
            <person name="Getino M."/>
            <person name="Pursley I."/>
            <person name="Horton D.L."/>
            <person name="Alikhan N.F."/>
            <person name="Baker D."/>
            <person name="Gharbi K."/>
            <person name="Hall N."/>
            <person name="Watson M."/>
            <person name="Adriaenssens E.M."/>
            <person name="Foster-Nyarko E."/>
            <person name="Jarju S."/>
            <person name="Secka A."/>
            <person name="Antonio M."/>
            <person name="Oren A."/>
            <person name="Chaudhuri R.R."/>
            <person name="La Ragione R."/>
            <person name="Hildebrand F."/>
            <person name="Pallen M.J."/>
        </authorList>
    </citation>
    <scope>NUCLEOTIDE SEQUENCE</scope>
    <source>
        <strain evidence="2">CHK157-1446</strain>
    </source>
</reference>
<evidence type="ECO:0000313" key="3">
    <source>
        <dbReference type="Proteomes" id="UP000823982"/>
    </source>
</evidence>
<dbReference type="AlphaFoldDB" id="A0A9D1JI80"/>
<evidence type="ECO:0000313" key="2">
    <source>
        <dbReference type="EMBL" id="HIS24465.1"/>
    </source>
</evidence>
<protein>
    <submittedName>
        <fullName evidence="2">DUF1887 family protein</fullName>
    </submittedName>
</protein>
<gene>
    <name evidence="2" type="ORF">IAD01_03580</name>
</gene>
<dbReference type="GO" id="GO:0003676">
    <property type="term" value="F:nucleic acid binding"/>
    <property type="evidence" value="ECO:0007669"/>
    <property type="project" value="InterPro"/>
</dbReference>
<organism evidence="2 3">
    <name type="scientific">Candidatus Faeciplasma gallinarum</name>
    <dbReference type="NCBI Taxonomy" id="2840799"/>
    <lineage>
        <taxon>Bacteria</taxon>
        <taxon>Bacillati</taxon>
        <taxon>Bacillota</taxon>
        <taxon>Clostridia</taxon>
        <taxon>Eubacteriales</taxon>
        <taxon>Oscillospiraceae</taxon>
        <taxon>Oscillospiraceae incertae sedis</taxon>
        <taxon>Candidatus Faeciplasma</taxon>
    </lineage>
</organism>
<dbReference type="SUPFAM" id="SSF52980">
    <property type="entry name" value="Restriction endonuclease-like"/>
    <property type="match status" value="1"/>
</dbReference>